<evidence type="ECO:0000313" key="3">
    <source>
        <dbReference type="Proteomes" id="UP000195521"/>
    </source>
</evidence>
<evidence type="ECO:0000256" key="1">
    <source>
        <dbReference type="SAM" id="MobiDB-lite"/>
    </source>
</evidence>
<comment type="caution">
    <text evidence="2">The sequence shown here is derived from an EMBL/GenBank/DDBJ whole genome shotgun (WGS) entry which is preliminary data.</text>
</comment>
<evidence type="ECO:0000313" key="2">
    <source>
        <dbReference type="EMBL" id="GAW79438.1"/>
    </source>
</evidence>
<gene>
    <name evidence="2" type="ORF">PGO_040380</name>
</gene>
<feature type="compositionally biased region" description="Basic and acidic residues" evidence="1">
    <location>
        <begin position="989"/>
        <end position="1022"/>
    </location>
</feature>
<feature type="region of interest" description="Disordered" evidence="1">
    <location>
        <begin position="977"/>
        <end position="1071"/>
    </location>
</feature>
<dbReference type="OMA" id="FYEIFTY"/>
<accession>A0A1Y1JCN2</accession>
<feature type="compositionally biased region" description="Low complexity" evidence="1">
    <location>
        <begin position="977"/>
        <end position="988"/>
    </location>
</feature>
<dbReference type="Proteomes" id="UP000195521">
    <property type="component" value="Unassembled WGS sequence"/>
</dbReference>
<organism evidence="2 3">
    <name type="scientific">Plasmodium gonderi</name>
    <dbReference type="NCBI Taxonomy" id="77519"/>
    <lineage>
        <taxon>Eukaryota</taxon>
        <taxon>Sar</taxon>
        <taxon>Alveolata</taxon>
        <taxon>Apicomplexa</taxon>
        <taxon>Aconoidasida</taxon>
        <taxon>Haemosporida</taxon>
        <taxon>Plasmodiidae</taxon>
        <taxon>Plasmodium</taxon>
        <taxon>Plasmodium (Plasmodium)</taxon>
    </lineage>
</organism>
<reference evidence="3" key="1">
    <citation type="submission" date="2017-04" db="EMBL/GenBank/DDBJ databases">
        <title>Plasmodium gonderi genome.</title>
        <authorList>
            <person name="Arisue N."/>
            <person name="Honma H."/>
            <person name="Kawai S."/>
            <person name="Tougan T."/>
            <person name="Tanabe K."/>
            <person name="Horii T."/>
        </authorList>
    </citation>
    <scope>NUCLEOTIDE SEQUENCE [LARGE SCALE GENOMIC DNA]</scope>
    <source>
        <strain evidence="3">ATCC 30045</strain>
    </source>
</reference>
<protein>
    <submittedName>
        <fullName evidence="2">Uncharacterized protein</fullName>
    </submittedName>
</protein>
<dbReference type="RefSeq" id="XP_028542027.1">
    <property type="nucleotide sequence ID" value="XM_028686226.1"/>
</dbReference>
<dbReference type="GeneID" id="39746149"/>
<dbReference type="OrthoDB" id="392635at2759"/>
<dbReference type="EMBL" id="BDQF01000004">
    <property type="protein sequence ID" value="GAW79438.1"/>
    <property type="molecule type" value="Genomic_DNA"/>
</dbReference>
<feature type="compositionally biased region" description="Polar residues" evidence="1">
    <location>
        <begin position="1038"/>
        <end position="1048"/>
    </location>
</feature>
<keyword evidence="3" id="KW-1185">Reference proteome</keyword>
<sequence length="1488" mass="175475">MQLHGKCTSKGVSKFLGRQKNKESLRAINEYREKLKCLSNHEKVVRIDLNRRGEKCSRYFFDNNKYIYVKNNVEIEQFDRGERCIGERHNNVVISSTIRKMDPTSSSNVKERKLLKSAKKLRDMYDLLQEEFVYMKFIYKIKIKNIFALVNNIKKNKHIDKKQRDIILNCIYKYVSHNCYVMCKNDFFFFLYIFPQKLKYSTKVIHYLRNFLEKELMTLSECLRLINEINLLHINYHIRYSYIHFLIRNIHKITVGQMLHMLTTGSYLFAITPDFKTNEEKQDVTFKNLLIKNVKERKNIPLDEKLKNEYLNFLTMCASCKNVYLKIFFNDLYVQLHKRIIIENLNVIKQNNDYEYLQKVVHLGSCNICINHLNYLLLPEEFFFPKNSNKKKIKIKVFPSFIDMNQVDILNTHHPMEEKEDKKCSESSLENLQDTFSPNGVSSEQSAPFVTNINELTLPDSRCTSKGRKSTNKHSHYKFVEDKNMTVTDSYSLLTPPKIADSDKHNQMNKKKLTNYYDDLGKTSYHQFNYKKGLTEESTTFQNMKKAFAFSTPYDKLRNIQYEELKQKYKINTKVVDKNVKIFLKFLKISHNFSMPSSSTLDKAFERESLSTIISGLCKWNTKGRNKLDIPKGFRDEKGIYMKYQHIHHSEFTQNSPLWKFTNWWYQNQAWNHKLGNTFFDLLKNSEKAGKMSDMFAHTACSLVPCGIIKSVEVTNPFETKREQKQGKFSLQVGHPLNTNDEVKLTNLFHSPCEKERNKNIQSLVSNIYFSPYYNKKYFHKSQINSLAKCLLYLSNSYLQYSEHVHNYNKKIDIHLEKIFLQQVEKTFYEIFTYVIKNMYLVNLSNWFYIFLSFCKFVSLPQGRGGINGQVVSGISLEKVKHPLMENMLSVISSVETYRYEEVRSILEDEDNRRYLHISQCGIKQLVGEELTTQLSAAHVGGGGSNYETLHRIILRNFNIGGRGSISLPREWALEGAENGESENSAKNGESEKSEKSEKNGESEKSEKSEKNGESEKSEKSAENASINASTADVAKVVNSTRVASPQTGDEESGVRASNRGGGIENLKGNVPNGHTNQMMVYQSGIKFLLTMLNNYLIFSPFHMKRFLIILYHLNMQVFKNITSHSHFETRLYQNYNKFMNRYFYIHTGCKENVEILKKSHVAKLKWSYLMHKKEKHLSCTRYNLCARTQDDLLGDRHTYDVYSQVENIFRKKKKFFTLDDLINFIVIYSLNGFYHYSTFYYDISKWLFRYDLSCLKDEMKIFLYLHLSHCKHVYKPLYFYLLRQVCEIKTTSKQINLLLLCNFIYMLINYDDHGQVKLKNVPYIQRKFGKILWTYFFPIDLFVIKNAHIIASTKIKNFEYDIASTKSIDTGPNDKKTTMHEKMNLAQIHFDFNIWKIKDHLKSKIPQMVTLLEEEYLQKKTSSKTERHDHPFLLFNFHIFDKKTEEEMFNICLNFLSYDFVCTNFLISKKSLYYAMLLHLKREQKVF</sequence>
<name>A0A1Y1JCN2_PLAGO</name>
<proteinExistence type="predicted"/>